<dbReference type="InParanoid" id="A0A0L0HNT3"/>
<dbReference type="GO" id="GO:0016020">
    <property type="term" value="C:membrane"/>
    <property type="evidence" value="ECO:0007669"/>
    <property type="project" value="UniProtKB-SubCell"/>
</dbReference>
<dbReference type="PANTHER" id="PTHR45649:SF26">
    <property type="entry name" value="OS04G0435100 PROTEIN"/>
    <property type="match status" value="1"/>
</dbReference>
<accession>A0A0L0HNT3</accession>
<feature type="transmembrane region" description="Helical" evidence="6">
    <location>
        <begin position="372"/>
        <end position="389"/>
    </location>
</feature>
<dbReference type="FunCoup" id="A0A0L0HNT3">
    <property type="interactions" value="18"/>
</dbReference>
<protein>
    <submittedName>
        <fullName evidence="7">Amino acid permease</fullName>
    </submittedName>
</protein>
<feature type="transmembrane region" description="Helical" evidence="6">
    <location>
        <begin position="395"/>
        <end position="415"/>
    </location>
</feature>
<evidence type="ECO:0000313" key="8">
    <source>
        <dbReference type="Proteomes" id="UP000053201"/>
    </source>
</evidence>
<evidence type="ECO:0000256" key="6">
    <source>
        <dbReference type="SAM" id="Phobius"/>
    </source>
</evidence>
<dbReference type="RefSeq" id="XP_016610634.1">
    <property type="nucleotide sequence ID" value="XM_016751336.1"/>
</dbReference>
<feature type="transmembrane region" description="Helical" evidence="6">
    <location>
        <begin position="467"/>
        <end position="486"/>
    </location>
</feature>
<dbReference type="Proteomes" id="UP000053201">
    <property type="component" value="Unassembled WGS sequence"/>
</dbReference>
<reference evidence="7 8" key="1">
    <citation type="submission" date="2009-08" db="EMBL/GenBank/DDBJ databases">
        <title>The Genome Sequence of Spizellomyces punctatus strain DAOM BR117.</title>
        <authorList>
            <consortium name="The Broad Institute Genome Sequencing Platform"/>
            <person name="Russ C."/>
            <person name="Cuomo C."/>
            <person name="Shea T."/>
            <person name="Young S.K."/>
            <person name="Zeng Q."/>
            <person name="Koehrsen M."/>
            <person name="Haas B."/>
            <person name="Borodovsky M."/>
            <person name="Guigo R."/>
            <person name="Alvarado L."/>
            <person name="Berlin A."/>
            <person name="Bochicchio J."/>
            <person name="Borenstein D."/>
            <person name="Chapman S."/>
            <person name="Chen Z."/>
            <person name="Engels R."/>
            <person name="Freedman E."/>
            <person name="Gellesch M."/>
            <person name="Goldberg J."/>
            <person name="Griggs A."/>
            <person name="Gujja S."/>
            <person name="Heiman D."/>
            <person name="Hepburn T."/>
            <person name="Howarth C."/>
            <person name="Jen D."/>
            <person name="Larson L."/>
            <person name="Lewis B."/>
            <person name="Mehta T."/>
            <person name="Park D."/>
            <person name="Pearson M."/>
            <person name="Roberts A."/>
            <person name="Saif S."/>
            <person name="Shenoy N."/>
            <person name="Sisk P."/>
            <person name="Stolte C."/>
            <person name="Sykes S."/>
            <person name="Thomson T."/>
            <person name="Walk T."/>
            <person name="White J."/>
            <person name="Yandava C."/>
            <person name="Burger G."/>
            <person name="Gray M.W."/>
            <person name="Holland P.W.H."/>
            <person name="King N."/>
            <person name="Lang F.B.F."/>
            <person name="Roger A.J."/>
            <person name="Ruiz-Trillo I."/>
            <person name="Lander E."/>
            <person name="Nusbaum C."/>
        </authorList>
    </citation>
    <scope>NUCLEOTIDE SEQUENCE [LARGE SCALE GENOMIC DNA]</scope>
    <source>
        <strain evidence="7 8">DAOM BR117</strain>
    </source>
</reference>
<feature type="transmembrane region" description="Helical" evidence="6">
    <location>
        <begin position="36"/>
        <end position="55"/>
    </location>
</feature>
<feature type="transmembrane region" description="Helical" evidence="6">
    <location>
        <begin position="436"/>
        <end position="455"/>
    </location>
</feature>
<feature type="transmembrane region" description="Helical" evidence="6">
    <location>
        <begin position="319"/>
        <end position="339"/>
    </location>
</feature>
<organism evidence="7 8">
    <name type="scientific">Spizellomyces punctatus (strain DAOM BR117)</name>
    <dbReference type="NCBI Taxonomy" id="645134"/>
    <lineage>
        <taxon>Eukaryota</taxon>
        <taxon>Fungi</taxon>
        <taxon>Fungi incertae sedis</taxon>
        <taxon>Chytridiomycota</taxon>
        <taxon>Chytridiomycota incertae sedis</taxon>
        <taxon>Chytridiomycetes</taxon>
        <taxon>Spizellomycetales</taxon>
        <taxon>Spizellomycetaceae</taxon>
        <taxon>Spizellomyces</taxon>
    </lineage>
</organism>
<comment type="subcellular location">
    <subcellularLocation>
        <location evidence="1">Membrane</location>
        <topology evidence="1">Multi-pass membrane protein</topology>
    </subcellularLocation>
</comment>
<feature type="transmembrane region" description="Helical" evidence="6">
    <location>
        <begin position="67"/>
        <end position="100"/>
    </location>
</feature>
<name>A0A0L0HNT3_SPIPD</name>
<evidence type="ECO:0000256" key="4">
    <source>
        <dbReference type="ARBA" id="ARBA00022989"/>
    </source>
</evidence>
<keyword evidence="8" id="KW-1185">Reference proteome</keyword>
<evidence type="ECO:0000256" key="5">
    <source>
        <dbReference type="ARBA" id="ARBA00023136"/>
    </source>
</evidence>
<evidence type="ECO:0000256" key="3">
    <source>
        <dbReference type="ARBA" id="ARBA00022692"/>
    </source>
</evidence>
<keyword evidence="4 6" id="KW-1133">Transmembrane helix</keyword>
<feature type="transmembrane region" description="Helical" evidence="6">
    <location>
        <begin position="121"/>
        <end position="146"/>
    </location>
</feature>
<keyword evidence="2" id="KW-0813">Transport</keyword>
<dbReference type="PANTHER" id="PTHR45649">
    <property type="entry name" value="AMINO-ACID PERMEASE BAT1"/>
    <property type="match status" value="1"/>
</dbReference>
<evidence type="ECO:0000256" key="2">
    <source>
        <dbReference type="ARBA" id="ARBA00022448"/>
    </source>
</evidence>
<keyword evidence="5 6" id="KW-0472">Membrane</keyword>
<dbReference type="GO" id="GO:0022857">
    <property type="term" value="F:transmembrane transporter activity"/>
    <property type="evidence" value="ECO:0007669"/>
    <property type="project" value="InterPro"/>
</dbReference>
<dbReference type="VEuPathDB" id="FungiDB:SPPG_03051"/>
<dbReference type="AlphaFoldDB" id="A0A0L0HNT3"/>
<dbReference type="GeneID" id="27686598"/>
<dbReference type="EMBL" id="KQ257453">
    <property type="protein sequence ID" value="KND02595.1"/>
    <property type="molecule type" value="Genomic_DNA"/>
</dbReference>
<dbReference type="Pfam" id="PF13520">
    <property type="entry name" value="AA_permease_2"/>
    <property type="match status" value="1"/>
</dbReference>
<feature type="transmembrane region" description="Helical" evidence="6">
    <location>
        <begin position="184"/>
        <end position="206"/>
    </location>
</feature>
<dbReference type="OrthoDB" id="10054429at2759"/>
<gene>
    <name evidence="7" type="ORF">SPPG_03051</name>
</gene>
<evidence type="ECO:0000313" key="7">
    <source>
        <dbReference type="EMBL" id="KND02595.1"/>
    </source>
</evidence>
<dbReference type="Gene3D" id="1.20.1740.10">
    <property type="entry name" value="Amino acid/polyamine transporter I"/>
    <property type="match status" value="1"/>
</dbReference>
<dbReference type="OMA" id="FYWRERA"/>
<dbReference type="eggNOG" id="KOG1289">
    <property type="taxonomic scope" value="Eukaryota"/>
</dbReference>
<sequence length="529" mass="56892">MASKTVHQPATEDEIRLAKLGYQQNLKRQFSAFQNFGFVLTNASVLIGVIPLYSFALTLGGPVALTWGWLLVASFVMCIGLCMAEICSTYPTAGGLYYWTAKLGGRKYGPVFSWFEAWFNSLGQVAGASGSVLSAAQLLGAMITIANPGTEINEYKTYGIFLALVITGALVNTMGGIGLKATSIFSVWVHILGTIVIVIVLFATSSHRNSAKFVFTEFHDGSGYTAAGYSSFLVFLLGLLPSQWSMLGYDSSAHMSEETQDSYINGPRGIVYTIIAAVVMGWALILGLNFNVDDIEAAIASGNAAAYVFTQSAGTNGGLFLLSIVVSAGWCCGIGTLAANSRMFYAFARDGGLPYSKFWVGLDERSGMPIRLVWLSALLVCILAIPSMFSLSALSAVSGISIIGFTVSYAIPVFLRITVGRKNFVQSEFNLGRWSYLLGGLGCAWTALAFVLFNLPQAWPVKASELNYTPVAVGFMLLFAGGWWALDARRWFKGPTADIDMDSIAKAEFAEAQRALEIKVPSDETLPVV</sequence>
<proteinExistence type="predicted"/>
<evidence type="ECO:0000256" key="1">
    <source>
        <dbReference type="ARBA" id="ARBA00004141"/>
    </source>
</evidence>
<keyword evidence="3 6" id="KW-0812">Transmembrane</keyword>
<feature type="transmembrane region" description="Helical" evidence="6">
    <location>
        <begin position="270"/>
        <end position="290"/>
    </location>
</feature>
<dbReference type="PIRSF" id="PIRSF006060">
    <property type="entry name" value="AA_transporter"/>
    <property type="match status" value="1"/>
</dbReference>
<feature type="transmembrane region" description="Helical" evidence="6">
    <location>
        <begin position="158"/>
        <end position="177"/>
    </location>
</feature>
<feature type="transmembrane region" description="Helical" evidence="6">
    <location>
        <begin position="226"/>
        <end position="249"/>
    </location>
</feature>
<dbReference type="InterPro" id="IPR002293">
    <property type="entry name" value="AA/rel_permease1"/>
</dbReference>
<dbReference type="STRING" id="645134.A0A0L0HNT3"/>